<gene>
    <name evidence="1" type="ORF">IEE83_32785</name>
</gene>
<keyword evidence="2" id="KW-1185">Reference proteome</keyword>
<sequence>MMTRENAESLMEEAEVYIGRRYFVTTNFLLTEYVFVAAKINIEGVQFFPVALLSPVVIDNNIEVELIKVVEYFRR</sequence>
<reference evidence="2" key="1">
    <citation type="submission" date="2023-07" db="EMBL/GenBank/DDBJ databases">
        <title>Dyadobacter sp. nov 'subterranea' isolated from contaminted grondwater.</title>
        <authorList>
            <person name="Szabo I."/>
            <person name="Al-Omari J."/>
            <person name="Szerdahelyi S.G."/>
            <person name="Rado J."/>
        </authorList>
    </citation>
    <scope>NUCLEOTIDE SEQUENCE [LARGE SCALE GENOMIC DNA]</scope>
    <source>
        <strain evidence="2">UP-52</strain>
    </source>
</reference>
<proteinExistence type="predicted"/>
<protein>
    <submittedName>
        <fullName evidence="1">Uncharacterized protein</fullName>
    </submittedName>
</protein>
<evidence type="ECO:0000313" key="1">
    <source>
        <dbReference type="EMBL" id="MBE9466663.1"/>
    </source>
</evidence>
<name>A0ABR9WMB4_9BACT</name>
<comment type="caution">
    <text evidence="1">The sequence shown here is derived from an EMBL/GenBank/DDBJ whole genome shotgun (WGS) entry which is preliminary data.</text>
</comment>
<organism evidence="1 2">
    <name type="scientific">Dyadobacter subterraneus</name>
    <dbReference type="NCBI Taxonomy" id="2773304"/>
    <lineage>
        <taxon>Bacteria</taxon>
        <taxon>Pseudomonadati</taxon>
        <taxon>Bacteroidota</taxon>
        <taxon>Cytophagia</taxon>
        <taxon>Cytophagales</taxon>
        <taxon>Spirosomataceae</taxon>
        <taxon>Dyadobacter</taxon>
    </lineage>
</organism>
<evidence type="ECO:0000313" key="2">
    <source>
        <dbReference type="Proteomes" id="UP000634134"/>
    </source>
</evidence>
<dbReference type="EMBL" id="JACYGY010000006">
    <property type="protein sequence ID" value="MBE9466663.1"/>
    <property type="molecule type" value="Genomic_DNA"/>
</dbReference>
<dbReference type="RefSeq" id="WP_194124948.1">
    <property type="nucleotide sequence ID" value="NZ_JACYGY010000006.1"/>
</dbReference>
<dbReference type="Proteomes" id="UP000634134">
    <property type="component" value="Unassembled WGS sequence"/>
</dbReference>
<accession>A0ABR9WMB4</accession>